<gene>
    <name evidence="8" type="ORF">Fcan01_18537</name>
</gene>
<evidence type="ECO:0000256" key="4">
    <source>
        <dbReference type="PROSITE-ProRule" id="PRU00175"/>
    </source>
</evidence>
<dbReference type="Pfam" id="PF13920">
    <property type="entry name" value="zf-C3HC4_3"/>
    <property type="match status" value="1"/>
</dbReference>
<dbReference type="InterPro" id="IPR035774">
    <property type="entry name" value="SPRY_RSPRY1"/>
</dbReference>
<dbReference type="Gene3D" id="3.30.40.10">
    <property type="entry name" value="Zinc/RING finger domain, C3HC4 (zinc finger)"/>
    <property type="match status" value="1"/>
</dbReference>
<dbReference type="InterPro" id="IPR001841">
    <property type="entry name" value="Znf_RING"/>
</dbReference>
<name>A0A226DPH5_FOLCA</name>
<evidence type="ECO:0000259" key="7">
    <source>
        <dbReference type="PROSITE" id="PS50188"/>
    </source>
</evidence>
<evidence type="ECO:0000256" key="3">
    <source>
        <dbReference type="ARBA" id="ARBA00022833"/>
    </source>
</evidence>
<keyword evidence="3" id="KW-0862">Zinc</keyword>
<dbReference type="OrthoDB" id="10017393at2759"/>
<proteinExistence type="predicted"/>
<dbReference type="GO" id="GO:0004842">
    <property type="term" value="F:ubiquitin-protein transferase activity"/>
    <property type="evidence" value="ECO:0007669"/>
    <property type="project" value="InterPro"/>
</dbReference>
<feature type="compositionally biased region" description="Polar residues" evidence="5">
    <location>
        <begin position="118"/>
        <end position="127"/>
    </location>
</feature>
<dbReference type="AlphaFoldDB" id="A0A226DPH5"/>
<evidence type="ECO:0000313" key="8">
    <source>
        <dbReference type="EMBL" id="OXA46928.1"/>
    </source>
</evidence>
<dbReference type="CDD" id="cd12883">
    <property type="entry name" value="SPRY_RING"/>
    <property type="match status" value="1"/>
</dbReference>
<dbReference type="STRING" id="158441.A0A226DPH5"/>
<evidence type="ECO:0000256" key="2">
    <source>
        <dbReference type="ARBA" id="ARBA00022771"/>
    </source>
</evidence>
<dbReference type="Gene3D" id="2.60.120.920">
    <property type="match status" value="1"/>
</dbReference>
<dbReference type="SUPFAM" id="SSF48371">
    <property type="entry name" value="ARM repeat"/>
    <property type="match status" value="1"/>
</dbReference>
<keyword evidence="1" id="KW-0479">Metal-binding</keyword>
<dbReference type="InterPro" id="IPR045129">
    <property type="entry name" value="RNF123/RKP/RSPRY1"/>
</dbReference>
<dbReference type="SUPFAM" id="SSF49899">
    <property type="entry name" value="Concanavalin A-like lectins/glucanases"/>
    <property type="match status" value="1"/>
</dbReference>
<evidence type="ECO:0000256" key="1">
    <source>
        <dbReference type="ARBA" id="ARBA00022723"/>
    </source>
</evidence>
<feature type="domain" description="B30.2/SPRY" evidence="7">
    <location>
        <begin position="340"/>
        <end position="523"/>
    </location>
</feature>
<dbReference type="GO" id="GO:0051603">
    <property type="term" value="P:proteolysis involved in protein catabolic process"/>
    <property type="evidence" value="ECO:0007669"/>
    <property type="project" value="TreeGrafter"/>
</dbReference>
<dbReference type="PANTHER" id="PTHR13363">
    <property type="entry name" value="RING FINGER AND SRY DOMAIN-CONTAINING"/>
    <property type="match status" value="1"/>
</dbReference>
<dbReference type="Proteomes" id="UP000198287">
    <property type="component" value="Unassembled WGS sequence"/>
</dbReference>
<dbReference type="SMART" id="SM00449">
    <property type="entry name" value="SPRY"/>
    <property type="match status" value="1"/>
</dbReference>
<dbReference type="InterPro" id="IPR043136">
    <property type="entry name" value="B30.2/SPRY_sf"/>
</dbReference>
<organism evidence="8 9">
    <name type="scientific">Folsomia candida</name>
    <name type="common">Springtail</name>
    <dbReference type="NCBI Taxonomy" id="158441"/>
    <lineage>
        <taxon>Eukaryota</taxon>
        <taxon>Metazoa</taxon>
        <taxon>Ecdysozoa</taxon>
        <taxon>Arthropoda</taxon>
        <taxon>Hexapoda</taxon>
        <taxon>Collembola</taxon>
        <taxon>Entomobryomorpha</taxon>
        <taxon>Isotomoidea</taxon>
        <taxon>Isotomidae</taxon>
        <taxon>Proisotominae</taxon>
        <taxon>Folsomia</taxon>
    </lineage>
</organism>
<dbReference type="GO" id="GO:0008270">
    <property type="term" value="F:zinc ion binding"/>
    <property type="evidence" value="ECO:0007669"/>
    <property type="project" value="UniProtKB-KW"/>
</dbReference>
<sequence length="615" mass="68109">DATIMRKVGCVGGGGGGEEGRINRLSMRGASLFVAILPPPKKDRNISCVEIECGDEMGLCLCKDRSSSSETTTCCGCTSLNCPCCFRWGKIRGGGSRDSAANGGGRVTSGHNRDTLGSDRTTSSAASDPNFLITHLSPPLVDSYVLETLKILRTLVGNDAEAPSSMVKLHRIAELEEGWLMVVTSLVNSIPMNDPLGPAVISLLLDDCPLPTKENAMQLSKHLRLSNHTNYDVRQKRNICIVLGCLAEKLAGQNSTILLNDEVMNYLISQLNPTVNPAIILFAIIALEKFAQTSENKTVIMKSIQSTSENPLLKLESMADSEIYDQRQVGFCSQWSLDNIFMIPSRPFGYEMVDNSGINVILNSYDVSEYLKISPSGLEARCDASSFESVRSTFQVDSGTWYYEVLIITEGVMQIGWATKASKFLNHEGYGIGDDEFSVAYDGCRQVMWQAAQSEPMSTPCWKPGDILGTYLDLEKFEMIFYLNGALIKIHTDVFKHTKSGFFAAGSFMSFQQCEFNFGSRPFKFPPKGKHFKNFNQYAKLGDECRVVLPRHLKMEYLRKVSVKENSCNLCYDHIANVRLLPCEHCGFCNTCADQLESCPLCRKVIENKITLFEA</sequence>
<accession>A0A226DPH5</accession>
<feature type="domain" description="RING-type" evidence="6">
    <location>
        <begin position="568"/>
        <end position="603"/>
    </location>
</feature>
<dbReference type="PROSITE" id="PS50089">
    <property type="entry name" value="ZF_RING_2"/>
    <property type="match status" value="1"/>
</dbReference>
<dbReference type="SMART" id="SM00184">
    <property type="entry name" value="RING"/>
    <property type="match status" value="1"/>
</dbReference>
<feature type="compositionally biased region" description="Gly residues" evidence="5">
    <location>
        <begin position="95"/>
        <end position="107"/>
    </location>
</feature>
<dbReference type="SUPFAM" id="SSF57850">
    <property type="entry name" value="RING/U-box"/>
    <property type="match status" value="1"/>
</dbReference>
<protein>
    <submittedName>
        <fullName evidence="8">RING finger and SPRY domain-containing protein 1</fullName>
    </submittedName>
</protein>
<dbReference type="InterPro" id="IPR001870">
    <property type="entry name" value="B30.2/SPRY"/>
</dbReference>
<dbReference type="InterPro" id="IPR003877">
    <property type="entry name" value="SPRY_dom"/>
</dbReference>
<dbReference type="PROSITE" id="PS50188">
    <property type="entry name" value="B302_SPRY"/>
    <property type="match status" value="1"/>
</dbReference>
<keyword evidence="2 4" id="KW-0863">Zinc-finger</keyword>
<dbReference type="EMBL" id="LNIX01000014">
    <property type="protein sequence ID" value="OXA46928.1"/>
    <property type="molecule type" value="Genomic_DNA"/>
</dbReference>
<dbReference type="InterPro" id="IPR013083">
    <property type="entry name" value="Znf_RING/FYVE/PHD"/>
</dbReference>
<dbReference type="GO" id="GO:0005737">
    <property type="term" value="C:cytoplasm"/>
    <property type="evidence" value="ECO:0007669"/>
    <property type="project" value="TreeGrafter"/>
</dbReference>
<evidence type="ECO:0000256" key="5">
    <source>
        <dbReference type="SAM" id="MobiDB-lite"/>
    </source>
</evidence>
<dbReference type="PANTHER" id="PTHR13363:SF6">
    <property type="entry name" value="RING FINGER AND SPRY DOMAIN-CONTAINING PROTEIN 1"/>
    <property type="match status" value="1"/>
</dbReference>
<keyword evidence="9" id="KW-1185">Reference proteome</keyword>
<dbReference type="InterPro" id="IPR013320">
    <property type="entry name" value="ConA-like_dom_sf"/>
</dbReference>
<dbReference type="Pfam" id="PF00622">
    <property type="entry name" value="SPRY"/>
    <property type="match status" value="1"/>
</dbReference>
<evidence type="ECO:0000259" key="6">
    <source>
        <dbReference type="PROSITE" id="PS50089"/>
    </source>
</evidence>
<feature type="non-terminal residue" evidence="8">
    <location>
        <position position="1"/>
    </location>
</feature>
<dbReference type="OMA" id="IAFDGCR"/>
<reference evidence="8 9" key="1">
    <citation type="submission" date="2015-12" db="EMBL/GenBank/DDBJ databases">
        <title>The genome of Folsomia candida.</title>
        <authorList>
            <person name="Faddeeva A."/>
            <person name="Derks M.F."/>
            <person name="Anvar Y."/>
            <person name="Smit S."/>
            <person name="Van Straalen N."/>
            <person name="Roelofs D."/>
        </authorList>
    </citation>
    <scope>NUCLEOTIDE SEQUENCE [LARGE SCALE GENOMIC DNA]</scope>
    <source>
        <strain evidence="8 9">VU population</strain>
        <tissue evidence="8">Whole body</tissue>
    </source>
</reference>
<dbReference type="InterPro" id="IPR016024">
    <property type="entry name" value="ARM-type_fold"/>
</dbReference>
<feature type="region of interest" description="Disordered" evidence="5">
    <location>
        <begin position="95"/>
        <end position="128"/>
    </location>
</feature>
<evidence type="ECO:0000313" key="9">
    <source>
        <dbReference type="Proteomes" id="UP000198287"/>
    </source>
</evidence>
<comment type="caution">
    <text evidence="8">The sequence shown here is derived from an EMBL/GenBank/DDBJ whole genome shotgun (WGS) entry which is preliminary data.</text>
</comment>